<organism evidence="2">
    <name type="scientific">Clastoptera arizonana</name>
    <name type="common">Arizona spittle bug</name>
    <dbReference type="NCBI Taxonomy" id="38151"/>
    <lineage>
        <taxon>Eukaryota</taxon>
        <taxon>Metazoa</taxon>
        <taxon>Ecdysozoa</taxon>
        <taxon>Arthropoda</taxon>
        <taxon>Hexapoda</taxon>
        <taxon>Insecta</taxon>
        <taxon>Pterygota</taxon>
        <taxon>Neoptera</taxon>
        <taxon>Paraneoptera</taxon>
        <taxon>Hemiptera</taxon>
        <taxon>Auchenorrhyncha</taxon>
        <taxon>Cercopoidea</taxon>
        <taxon>Clastopteridae</taxon>
        <taxon>Clastoptera</taxon>
    </lineage>
</organism>
<feature type="coiled-coil region" evidence="1">
    <location>
        <begin position="548"/>
        <end position="575"/>
    </location>
</feature>
<feature type="coiled-coil region" evidence="1">
    <location>
        <begin position="334"/>
        <end position="368"/>
    </location>
</feature>
<feature type="coiled-coil region" evidence="1">
    <location>
        <begin position="646"/>
        <end position="761"/>
    </location>
</feature>
<gene>
    <name evidence="2" type="ORF">g.24467</name>
</gene>
<dbReference type="SUPFAM" id="SSF57997">
    <property type="entry name" value="Tropomyosin"/>
    <property type="match status" value="1"/>
</dbReference>
<evidence type="ECO:0000256" key="1">
    <source>
        <dbReference type="SAM" id="Coils"/>
    </source>
</evidence>
<dbReference type="Gene3D" id="1.20.5.340">
    <property type="match status" value="1"/>
</dbReference>
<evidence type="ECO:0000313" key="2">
    <source>
        <dbReference type="EMBL" id="JAS06153.1"/>
    </source>
</evidence>
<feature type="coiled-coil region" evidence="1">
    <location>
        <begin position="829"/>
        <end position="863"/>
    </location>
</feature>
<keyword evidence="1" id="KW-0175">Coiled coil</keyword>
<accession>A0A1B6BXZ6</accession>
<proteinExistence type="predicted"/>
<feature type="coiled-coil region" evidence="1">
    <location>
        <begin position="167"/>
        <end position="298"/>
    </location>
</feature>
<dbReference type="AlphaFoldDB" id="A0A1B6BXZ6"/>
<feature type="non-terminal residue" evidence="2">
    <location>
        <position position="1"/>
    </location>
</feature>
<sequence length="949" mass="111610">EIETANSNLKQKLQSLMEKLQNRSLLEKENISLSQDIKKIKKDYETELTVFEQENSSEFQEIVLEKLPFRYKESNTLVGTSIYSKDMMNSNKIKELEETISELTQRNFKLFDSAQICDKMKDKLKAELLSLDPNIIHQVRKLDVIDLFDQFLHALLKKEKTVILQIQEGCENKVKQVEDKYKQIESQEKHLKSWISEIENDNEKISTELNWCKDEIGNLKHLLEDKNSELKNKESKISTLNNTITLLQDDYFKVQTELDSLKQAKTIQNNSKDEKRNLHQLEDSLKAKLLMIEILENKLDKSIATEVYLTQSLQNEKEKSLKLSNLICDQSKQIEELQALYNQLQDNLTLKEKALQNLNSELVQKESEWKSELCRLEMNINNSDDYKEFESLLRCGQSNLLQNLNHIPEKLKFLKSLIDIFKEKFAEEELINLRKFQDVENSLNQYKIICANLEIQVSEISKNNKELIQTLNTKENELNILKRKLDDSNSKHIEILKEVEMLKNNIIILSDEKNSYKESNQKICKEFENLKILHITEKKQSCALNEEREKILEDIKKLSEENTVFQKELNCIQIEYTFILSTVSEILLKPINSLQEVLESIIKMVTLINNLEKDLLFAMNFDQDLTKEYSSKCLLSDAFERERILNDKLKETFANNKSEIDNLENKICSIVPSKPSNIFEALSIIENCFKEYEDLNNKLKSLEYEKNCLDKECDTTYKLLQDCQKELDNTLNEHADSIEEIEKLKTEIVALKKVFEERKQEHNVLDKENETLKLEVTRYEDYIRTQRKEKGKMVLQLTEYISNLNSLKNVLVDRDKKISSLEHQIQIDKIPVKKRIDELEKSLEQAKQKMKEMKLEKDQYQVNSHMNSFWQCEVCRSRSQKLVDSFSQTTNVVRDVSTPSSLLNSSQQNVEEKLRKYKSEIIILKRICRTRQSKIEELENKIQSLRGSQ</sequence>
<protein>
    <submittedName>
        <fullName evidence="2">Uncharacterized protein</fullName>
    </submittedName>
</protein>
<feature type="coiled-coil region" evidence="1">
    <location>
        <begin position="10"/>
        <end position="43"/>
    </location>
</feature>
<reference evidence="2" key="1">
    <citation type="submission" date="2015-12" db="EMBL/GenBank/DDBJ databases">
        <title>De novo transcriptome assembly of four potential Pierce s Disease insect vectors from Arizona vineyards.</title>
        <authorList>
            <person name="Tassone E.E."/>
        </authorList>
    </citation>
    <scope>NUCLEOTIDE SEQUENCE</scope>
</reference>
<dbReference type="EMBL" id="GEDC01031145">
    <property type="protein sequence ID" value="JAS06153.1"/>
    <property type="molecule type" value="Transcribed_RNA"/>
</dbReference>
<name>A0A1B6BXZ6_9HEMI</name>
<feature type="coiled-coil region" evidence="1">
    <location>
        <begin position="436"/>
        <end position="519"/>
    </location>
</feature>
<feature type="coiled-coil region" evidence="1">
    <location>
        <begin position="907"/>
        <end position="948"/>
    </location>
</feature>